<evidence type="ECO:0000313" key="4">
    <source>
        <dbReference type="Proteomes" id="UP000285844"/>
    </source>
</evidence>
<dbReference type="AlphaFoldDB" id="A0A413YQ57"/>
<feature type="domain" description="Bacterial Pleckstrin homology" evidence="2">
    <location>
        <begin position="368"/>
        <end position="452"/>
    </location>
</feature>
<keyword evidence="1" id="KW-1133">Transmembrane helix</keyword>
<feature type="transmembrane region" description="Helical" evidence="1">
    <location>
        <begin position="63"/>
        <end position="81"/>
    </location>
</feature>
<evidence type="ECO:0000259" key="2">
    <source>
        <dbReference type="Pfam" id="PF10882"/>
    </source>
</evidence>
<feature type="transmembrane region" description="Helical" evidence="1">
    <location>
        <begin position="256"/>
        <end position="277"/>
    </location>
</feature>
<evidence type="ECO:0000313" key="3">
    <source>
        <dbReference type="EMBL" id="RHC11194.1"/>
    </source>
</evidence>
<comment type="caution">
    <text evidence="3">The sequence shown here is derived from an EMBL/GenBank/DDBJ whole genome shotgun (WGS) entry which is preliminary data.</text>
</comment>
<keyword evidence="1" id="KW-0812">Transmembrane</keyword>
<feature type="transmembrane region" description="Helical" evidence="1">
    <location>
        <begin position="172"/>
        <end position="196"/>
    </location>
</feature>
<gene>
    <name evidence="3" type="ORF">DW858_14585</name>
</gene>
<feature type="transmembrane region" description="Helical" evidence="1">
    <location>
        <begin position="149"/>
        <end position="166"/>
    </location>
</feature>
<sequence length="467" mass="53775">MKIAMFMLFFVCNMFTILIMRFAYESNYRYNNGMLIGVHIPGDHVNDDDVTRLMTRFKKSMKYFQNINAVLSIAICFLNFVNIIIFVIMYTIWIFVFILGIMYIQLSAHRKMYLLKKQNGWFVESQKQKVFIDTRACANADTTPISFRYHIIIIAAELLALIPFYSWKDRAYFSMIIVFAICTVIVSVFGFVFHIYMNRRQNQAYSLNSDINNIVNLTMKKYIASAMLIMSLLNFVAWITFVLMCIIQDTVGNLSFWMYIILQLLSGCTLTVILILARNRKNEMLKADTQPVFVDDDDYWKTGFYYNPNDPHLFVPDRLCSTNYSLNYARTGAKVFTGTITAILLGTLIWTIVVLAPFLHVTIDIKTTESTVNVSSCGYTSSINIDDIIELKLMDKLPDDHFFKSNGGATESYLVGRFKGNTYGKCSLYIFKDVSPVLMIKTADQTVFLNSKKDGEIVNLYNAIKNE</sequence>
<dbReference type="RefSeq" id="WP_118363138.1">
    <property type="nucleotide sequence ID" value="NZ_QSHM01000029.1"/>
</dbReference>
<feature type="transmembrane region" description="Helical" evidence="1">
    <location>
        <begin position="87"/>
        <end position="106"/>
    </location>
</feature>
<dbReference type="EMBL" id="QSHM01000029">
    <property type="protein sequence ID" value="RHC11194.1"/>
    <property type="molecule type" value="Genomic_DNA"/>
</dbReference>
<dbReference type="Pfam" id="PF10882">
    <property type="entry name" value="bPH_5"/>
    <property type="match status" value="1"/>
</dbReference>
<dbReference type="Proteomes" id="UP000285844">
    <property type="component" value="Unassembled WGS sequence"/>
</dbReference>
<accession>A0A413YQ57</accession>
<feature type="transmembrane region" description="Helical" evidence="1">
    <location>
        <begin position="222"/>
        <end position="244"/>
    </location>
</feature>
<proteinExistence type="predicted"/>
<reference evidence="3 4" key="1">
    <citation type="submission" date="2018-08" db="EMBL/GenBank/DDBJ databases">
        <title>A genome reference for cultivated species of the human gut microbiota.</title>
        <authorList>
            <person name="Zou Y."/>
            <person name="Xue W."/>
            <person name="Luo G."/>
        </authorList>
    </citation>
    <scope>NUCLEOTIDE SEQUENCE [LARGE SCALE GENOMIC DNA]</scope>
    <source>
        <strain evidence="3 4">AM37-3BH</strain>
    </source>
</reference>
<feature type="transmembrane region" description="Helical" evidence="1">
    <location>
        <begin position="6"/>
        <end position="24"/>
    </location>
</feature>
<protein>
    <recommendedName>
        <fullName evidence="2">Bacterial Pleckstrin homology domain-containing protein</fullName>
    </recommendedName>
</protein>
<dbReference type="InterPro" id="IPR027783">
    <property type="entry name" value="Bacterial_PH-related"/>
</dbReference>
<feature type="transmembrane region" description="Helical" evidence="1">
    <location>
        <begin position="335"/>
        <end position="359"/>
    </location>
</feature>
<organism evidence="3 4">
    <name type="scientific">Lachnospira eligens</name>
    <dbReference type="NCBI Taxonomy" id="39485"/>
    <lineage>
        <taxon>Bacteria</taxon>
        <taxon>Bacillati</taxon>
        <taxon>Bacillota</taxon>
        <taxon>Clostridia</taxon>
        <taxon>Lachnospirales</taxon>
        <taxon>Lachnospiraceae</taxon>
        <taxon>Lachnospira</taxon>
    </lineage>
</organism>
<name>A0A413YQ57_9FIRM</name>
<evidence type="ECO:0000256" key="1">
    <source>
        <dbReference type="SAM" id="Phobius"/>
    </source>
</evidence>
<keyword evidence="1" id="KW-0472">Membrane</keyword>